<dbReference type="GO" id="GO:0000981">
    <property type="term" value="F:DNA-binding transcription factor activity, RNA polymerase II-specific"/>
    <property type="evidence" value="ECO:0007669"/>
    <property type="project" value="InterPro"/>
</dbReference>
<protein>
    <submittedName>
        <fullName evidence="4">Transcriptional regulatory-like protein 4</fullName>
    </submittedName>
</protein>
<dbReference type="PANTHER" id="PTHR47785">
    <property type="entry name" value="ZN(II)2CYS6 TRANSCRIPTION FACTOR (EUROFUNG)-RELATED-RELATED"/>
    <property type="match status" value="1"/>
</dbReference>
<dbReference type="Gene3D" id="4.10.240.10">
    <property type="entry name" value="Zn(2)-C6 fungal-type DNA-binding domain"/>
    <property type="match status" value="1"/>
</dbReference>
<comment type="caution">
    <text evidence="4">The sequence shown here is derived from an EMBL/GenBank/DDBJ whole genome shotgun (WGS) entry which is preliminary data.</text>
</comment>
<feature type="compositionally biased region" description="Polar residues" evidence="2">
    <location>
        <begin position="22"/>
        <end position="43"/>
    </location>
</feature>
<keyword evidence="1" id="KW-0539">Nucleus</keyword>
<dbReference type="EMBL" id="PTQR01000009">
    <property type="protein sequence ID" value="TKX27030.1"/>
    <property type="molecule type" value="Genomic_DNA"/>
</dbReference>
<evidence type="ECO:0000256" key="1">
    <source>
        <dbReference type="ARBA" id="ARBA00023242"/>
    </source>
</evidence>
<dbReference type="PROSITE" id="PS00463">
    <property type="entry name" value="ZN2_CY6_FUNGAL_1"/>
    <property type="match status" value="1"/>
</dbReference>
<feature type="region of interest" description="Disordered" evidence="2">
    <location>
        <begin position="150"/>
        <end position="208"/>
    </location>
</feature>
<evidence type="ECO:0000259" key="3">
    <source>
        <dbReference type="PROSITE" id="PS50048"/>
    </source>
</evidence>
<evidence type="ECO:0000313" key="5">
    <source>
        <dbReference type="Proteomes" id="UP000308133"/>
    </source>
</evidence>
<name>A0A4U7BB79_9PEZI</name>
<dbReference type="InterPro" id="IPR001138">
    <property type="entry name" value="Zn2Cys6_DnaBD"/>
</dbReference>
<accession>A0A4U7BB79</accession>
<dbReference type="InterPro" id="IPR053181">
    <property type="entry name" value="EcdB-like_regulator"/>
</dbReference>
<dbReference type="PANTHER" id="PTHR47785:SF2">
    <property type="entry name" value="ZN(II)2CYS6 TRANSCRIPTION FACTOR (EUROFUNG)"/>
    <property type="match status" value="1"/>
</dbReference>
<dbReference type="CDD" id="cd00067">
    <property type="entry name" value="GAL4"/>
    <property type="match status" value="1"/>
</dbReference>
<dbReference type="Proteomes" id="UP000308133">
    <property type="component" value="Unassembled WGS sequence"/>
</dbReference>
<dbReference type="SUPFAM" id="SSF57701">
    <property type="entry name" value="Zn2/Cys6 DNA-binding domain"/>
    <property type="match status" value="1"/>
</dbReference>
<dbReference type="FunFam" id="4.10.240.10:FF:000008">
    <property type="entry name" value="C6 zinc finger domain-containing protein"/>
    <property type="match status" value="1"/>
</dbReference>
<reference evidence="4 5" key="1">
    <citation type="submission" date="2018-02" db="EMBL/GenBank/DDBJ databases">
        <title>Draft genome sequences of Elsinoe sp., causing black scab on jojoba.</title>
        <authorList>
            <person name="Stodart B."/>
            <person name="Jeffress S."/>
            <person name="Ash G."/>
            <person name="Arun Chinnappa K."/>
        </authorList>
    </citation>
    <scope>NUCLEOTIDE SEQUENCE [LARGE SCALE GENOMIC DNA]</scope>
    <source>
        <strain evidence="4 5">Hillstone_2</strain>
    </source>
</reference>
<dbReference type="Pfam" id="PF00172">
    <property type="entry name" value="Zn_clus"/>
    <property type="match status" value="1"/>
</dbReference>
<sequence>MDGNDNIGQLAEARPRKRQRGNGASDSGMQLDPNLQPQATPQNIAMAPIQPQLQDYSPSIRQQQPLQHEYQPEMRQQGQPESSDYPRRRAMIACEICRGRKTRCDGAKPKCRLCTDLNAECVYREPGQKLDAGDKMILEHLQRIESMLQSGYQPGHSNGNSARDYPSDGFTDGPSLDPAVQRHSTNTSRDGGFINLTPDDQAYRRRTGTAGSQTLFREIIQGSAVRRLLPISLDDSTGLAAESKRSKLSIQGQTNVDVNEITSHVDAYFQLLHPYHAVINAETWQAIYATASLNGFARGLESSTVLLIAALGWNVVIGNKLYTAKLEDSLGFQLFSQAWSMLPEMLASNGASAIQCLFLGSAYLLSTFRPLDSWYTLSLASSKLETELTLRNELAPAESEALKRLYWNVEHLKTDIHSAVEVQQWSENSLHQTVGLPTGYSQDNALGSENGDLGFLSPQIWLQRLRQRAAQAVPYSLGQTTNLDALLPLAQTFHHQLNQWYERLPEMSKFQQEVPTTSLVQSELRLGFFACRAQILRAIVYEAMRDGSLLLDQTIRDHCKQCLEAAVRQIENTSVL</sequence>
<organism evidence="4 5">
    <name type="scientific">Elsinoe australis</name>
    <dbReference type="NCBI Taxonomy" id="40998"/>
    <lineage>
        <taxon>Eukaryota</taxon>
        <taxon>Fungi</taxon>
        <taxon>Dikarya</taxon>
        <taxon>Ascomycota</taxon>
        <taxon>Pezizomycotina</taxon>
        <taxon>Dothideomycetes</taxon>
        <taxon>Dothideomycetidae</taxon>
        <taxon>Myriangiales</taxon>
        <taxon>Elsinoaceae</taxon>
        <taxon>Elsinoe</taxon>
    </lineage>
</organism>
<dbReference type="PROSITE" id="PS50048">
    <property type="entry name" value="ZN2_CY6_FUNGAL_2"/>
    <property type="match status" value="1"/>
</dbReference>
<proteinExistence type="predicted"/>
<evidence type="ECO:0000256" key="2">
    <source>
        <dbReference type="SAM" id="MobiDB-lite"/>
    </source>
</evidence>
<dbReference type="InterPro" id="IPR036864">
    <property type="entry name" value="Zn2-C6_fun-type_DNA-bd_sf"/>
</dbReference>
<feature type="region of interest" description="Disordered" evidence="2">
    <location>
        <begin position="1"/>
        <end position="49"/>
    </location>
</feature>
<dbReference type="AlphaFoldDB" id="A0A4U7BB79"/>
<feature type="domain" description="Zn(2)-C6 fungal-type" evidence="3">
    <location>
        <begin position="93"/>
        <end position="123"/>
    </location>
</feature>
<feature type="compositionally biased region" description="Polar residues" evidence="2">
    <location>
        <begin position="150"/>
        <end position="161"/>
    </location>
</feature>
<evidence type="ECO:0000313" key="4">
    <source>
        <dbReference type="EMBL" id="TKX27030.1"/>
    </source>
</evidence>
<dbReference type="CDD" id="cd12148">
    <property type="entry name" value="fungal_TF_MHR"/>
    <property type="match status" value="1"/>
</dbReference>
<feature type="region of interest" description="Disordered" evidence="2">
    <location>
        <begin position="61"/>
        <end position="86"/>
    </location>
</feature>
<dbReference type="GO" id="GO:0008270">
    <property type="term" value="F:zinc ion binding"/>
    <property type="evidence" value="ECO:0007669"/>
    <property type="project" value="InterPro"/>
</dbReference>
<gene>
    <name evidence="4" type="ORF">C1H76_0785</name>
</gene>
<dbReference type="SMART" id="SM00066">
    <property type="entry name" value="GAL4"/>
    <property type="match status" value="1"/>
</dbReference>